<feature type="region of interest" description="Disordered" evidence="1">
    <location>
        <begin position="260"/>
        <end position="279"/>
    </location>
</feature>
<dbReference type="Proteomes" id="UP000009168">
    <property type="component" value="Unassembled WGS sequence"/>
</dbReference>
<dbReference type="InParanoid" id="I7MFU3"/>
<name>I7MFU3_TETTS</name>
<dbReference type="RefSeq" id="XP_001031966.2">
    <property type="nucleotide sequence ID" value="XM_001031966.2"/>
</dbReference>
<accession>I7MFU3</accession>
<evidence type="ECO:0000256" key="1">
    <source>
        <dbReference type="SAM" id="MobiDB-lite"/>
    </source>
</evidence>
<dbReference type="AlphaFoldDB" id="I7MFU3"/>
<feature type="compositionally biased region" description="Low complexity" evidence="1">
    <location>
        <begin position="260"/>
        <end position="273"/>
    </location>
</feature>
<feature type="compositionally biased region" description="Low complexity" evidence="1">
    <location>
        <begin position="134"/>
        <end position="151"/>
    </location>
</feature>
<dbReference type="KEGG" id="tet:TTHERM_00716090"/>
<feature type="region of interest" description="Disordered" evidence="1">
    <location>
        <begin position="212"/>
        <end position="253"/>
    </location>
</feature>
<organism evidence="2 3">
    <name type="scientific">Tetrahymena thermophila (strain SB210)</name>
    <dbReference type="NCBI Taxonomy" id="312017"/>
    <lineage>
        <taxon>Eukaryota</taxon>
        <taxon>Sar</taxon>
        <taxon>Alveolata</taxon>
        <taxon>Ciliophora</taxon>
        <taxon>Intramacronucleata</taxon>
        <taxon>Oligohymenophorea</taxon>
        <taxon>Hymenostomatida</taxon>
        <taxon>Tetrahymenina</taxon>
        <taxon>Tetrahymenidae</taxon>
        <taxon>Tetrahymena</taxon>
    </lineage>
</organism>
<proteinExistence type="predicted"/>
<gene>
    <name evidence="2" type="ORF">TTHERM_00716090</name>
</gene>
<dbReference type="EMBL" id="GG662447">
    <property type="protein sequence ID" value="EAR84303.2"/>
    <property type="molecule type" value="Genomic_DNA"/>
</dbReference>
<sequence length="690" mass="79805">MLNQQNPEVTLPSPQFYDRSLKTMDIRGAYPNKPWIKQEVFENRSLFTNDIKGAQPKISIRPLNYPNYDPSQRIQGFENTNFSRTPDINVGNYQNQRAQSNRQDPILSQSIQDRQFNSSVQNNNLRASVPAPMSSQQFNQASQSSYSQKQPYQGIQGFDVEKSSYYNGPIADRIHKPHNQPPSYIQKDQLLSSPTYQQMKSDQIRGVYPQQNVIPKSPQPYQVNGNIPQSYLNRPASNPNIPTQNIQKSQQLQSPTYAYQNNQNANGAPNTNNRGYSSSMQNNLKQLDYQQQKFQQSIRPPSNTNIAKDDVVEDFKHTALIRPNHYDSNQKYQEFKHNIESRIVSPKHYDIPDKMVQYQMNKDNIFSYQQPKLKINREKMERYNMSKSAMTKNQFISTSSTPNLIKNNFGYQPTPTQQVYQSQDNNYGQLIKPQPLIQSQQAGQYQQGDILRKIPTAQSRPKTNQQNQENKQSQYQSLQSQISPKHSLIERNIFQKPQSAGPQKDKLSYLKPYTVVPKVDNSSEYTTKFNQSPIEQLQKSITPAPKVELTKVPWNNKQQDYNVIGNYVQEKRLYNKTDLYGKQVDKYFKNYDGGSILNMRKEIHETGDQIPYEVKFKYEKTKDNYYTVESAPRVKNVTSSYLNPSAKSFAAGKSDLFQVQTYKSKDPVGQDQFHYASKPLKNQSTSNLIY</sequence>
<keyword evidence="3" id="KW-1185">Reference proteome</keyword>
<evidence type="ECO:0000313" key="2">
    <source>
        <dbReference type="EMBL" id="EAR84303.2"/>
    </source>
</evidence>
<evidence type="ECO:0000313" key="3">
    <source>
        <dbReference type="Proteomes" id="UP000009168"/>
    </source>
</evidence>
<feature type="compositionally biased region" description="Low complexity" evidence="1">
    <location>
        <begin position="464"/>
        <end position="482"/>
    </location>
</feature>
<feature type="region of interest" description="Disordered" evidence="1">
    <location>
        <begin position="458"/>
        <end position="482"/>
    </location>
</feature>
<feature type="region of interest" description="Disordered" evidence="1">
    <location>
        <begin position="131"/>
        <end position="151"/>
    </location>
</feature>
<reference evidence="3" key="1">
    <citation type="journal article" date="2006" name="PLoS Biol.">
        <title>Macronuclear genome sequence of the ciliate Tetrahymena thermophila, a model eukaryote.</title>
        <authorList>
            <person name="Eisen J.A."/>
            <person name="Coyne R.S."/>
            <person name="Wu M."/>
            <person name="Wu D."/>
            <person name="Thiagarajan M."/>
            <person name="Wortman J.R."/>
            <person name="Badger J.H."/>
            <person name="Ren Q."/>
            <person name="Amedeo P."/>
            <person name="Jones K.M."/>
            <person name="Tallon L.J."/>
            <person name="Delcher A.L."/>
            <person name="Salzberg S.L."/>
            <person name="Silva J.C."/>
            <person name="Haas B.J."/>
            <person name="Majoros W.H."/>
            <person name="Farzad M."/>
            <person name="Carlton J.M."/>
            <person name="Smith R.K. Jr."/>
            <person name="Garg J."/>
            <person name="Pearlman R.E."/>
            <person name="Karrer K.M."/>
            <person name="Sun L."/>
            <person name="Manning G."/>
            <person name="Elde N.C."/>
            <person name="Turkewitz A.P."/>
            <person name="Asai D.J."/>
            <person name="Wilkes D.E."/>
            <person name="Wang Y."/>
            <person name="Cai H."/>
            <person name="Collins K."/>
            <person name="Stewart B.A."/>
            <person name="Lee S.R."/>
            <person name="Wilamowska K."/>
            <person name="Weinberg Z."/>
            <person name="Ruzzo W.L."/>
            <person name="Wloga D."/>
            <person name="Gaertig J."/>
            <person name="Frankel J."/>
            <person name="Tsao C.-C."/>
            <person name="Gorovsky M.A."/>
            <person name="Keeling P.J."/>
            <person name="Waller R.F."/>
            <person name="Patron N.J."/>
            <person name="Cherry J.M."/>
            <person name="Stover N.A."/>
            <person name="Krieger C.J."/>
            <person name="del Toro C."/>
            <person name="Ryder H.F."/>
            <person name="Williamson S.C."/>
            <person name="Barbeau R.A."/>
            <person name="Hamilton E.P."/>
            <person name="Orias E."/>
        </authorList>
    </citation>
    <scope>NUCLEOTIDE SEQUENCE [LARGE SCALE GENOMIC DNA]</scope>
    <source>
        <strain evidence="3">SB210</strain>
    </source>
</reference>
<dbReference type="GeneID" id="7845557"/>
<protein>
    <submittedName>
        <fullName evidence="2">Uncharacterized protein</fullName>
    </submittedName>
</protein>